<comment type="caution">
    <text evidence="3">The sequence shown here is derived from an EMBL/GenBank/DDBJ whole genome shotgun (WGS) entry which is preliminary data.</text>
</comment>
<reference evidence="3" key="1">
    <citation type="journal article" date="2019" name="Sci. Rep.">
        <title>Draft genome of Tanacetum cinerariifolium, the natural source of mosquito coil.</title>
        <authorList>
            <person name="Yamashiro T."/>
            <person name="Shiraishi A."/>
            <person name="Satake H."/>
            <person name="Nakayama K."/>
        </authorList>
    </citation>
    <scope>NUCLEOTIDE SEQUENCE</scope>
</reference>
<feature type="coiled-coil region" evidence="1">
    <location>
        <begin position="356"/>
        <end position="386"/>
    </location>
</feature>
<evidence type="ECO:0000256" key="1">
    <source>
        <dbReference type="SAM" id="Coils"/>
    </source>
</evidence>
<feature type="region of interest" description="Disordered" evidence="2">
    <location>
        <begin position="240"/>
        <end position="268"/>
    </location>
</feature>
<organism evidence="3">
    <name type="scientific">Tanacetum cinerariifolium</name>
    <name type="common">Dalmatian daisy</name>
    <name type="synonym">Chrysanthemum cinerariifolium</name>
    <dbReference type="NCBI Taxonomy" id="118510"/>
    <lineage>
        <taxon>Eukaryota</taxon>
        <taxon>Viridiplantae</taxon>
        <taxon>Streptophyta</taxon>
        <taxon>Embryophyta</taxon>
        <taxon>Tracheophyta</taxon>
        <taxon>Spermatophyta</taxon>
        <taxon>Magnoliopsida</taxon>
        <taxon>eudicotyledons</taxon>
        <taxon>Gunneridae</taxon>
        <taxon>Pentapetalae</taxon>
        <taxon>asterids</taxon>
        <taxon>campanulids</taxon>
        <taxon>Asterales</taxon>
        <taxon>Asteraceae</taxon>
        <taxon>Asteroideae</taxon>
        <taxon>Anthemideae</taxon>
        <taxon>Anthemidinae</taxon>
        <taxon>Tanacetum</taxon>
    </lineage>
</organism>
<name>A0A699IDF0_TANCI</name>
<evidence type="ECO:0008006" key="4">
    <source>
        <dbReference type="Google" id="ProtNLM"/>
    </source>
</evidence>
<evidence type="ECO:0000313" key="3">
    <source>
        <dbReference type="EMBL" id="GEZ49392.1"/>
    </source>
</evidence>
<gene>
    <name evidence="3" type="ORF">Tci_521365</name>
</gene>
<accession>A0A699IDF0</accession>
<keyword evidence="1" id="KW-0175">Coiled coil</keyword>
<feature type="compositionally biased region" description="Low complexity" evidence="2">
    <location>
        <begin position="151"/>
        <end position="174"/>
    </location>
</feature>
<proteinExistence type="predicted"/>
<evidence type="ECO:0000256" key="2">
    <source>
        <dbReference type="SAM" id="MobiDB-lite"/>
    </source>
</evidence>
<sequence length="574" mass="63987">MVAILEKSENNSDFHPMVDFNKASPLRIETADEETQILTTVDGIHKTITESSLRRNLKLKDEEGISSLPDTNPKSTEFNEFSSNIATALVCLATNRTYNFSKMIFDGQVKNVNNKVSSPSFSNRIVPLFDTMLVQQGEGSGTPTEPHHTPSPEALSPSHTTHTSPTLPPVTTTSIPTVTLTKTHLSDNIPEELGLLNQDRATINKSSTLPHDSAPRVTSPVADEDKINRLKDRVKMLEDKEGMASTRSGDDAPIKGKSVDEGEAATERISDDSEEMVIVLTSIDAATVIASGVVNVPTGSGSIPTASTPAEEQVPTGSDVVPTANLVFATAIVVTLYRRRKGKEVMVESETPKKQKVQEQIDAQVARELEEQLEREDQRRSEQIARDAEIARIHAEEELQIMIDGLDINNETIAKYLQEYHQFASELPIERRIKLITNLESAKKQKTSEEVPEEVMSPEEVPEKKVKEKMQLVLIEEVYVEALQVKHPIIDWKGRLESTMKIVEWKLYDTSGVHHVTSKDKEIFMLVKKDYPLRKGLALVMISYKLQVENYSQMANDLILKIYKIANSLRQPGD</sequence>
<dbReference type="AlphaFoldDB" id="A0A699IDF0"/>
<protein>
    <recommendedName>
        <fullName evidence="4">Synaptobrevin, longin-like domain protein</fullName>
    </recommendedName>
</protein>
<feature type="region of interest" description="Disordered" evidence="2">
    <location>
        <begin position="135"/>
        <end position="174"/>
    </location>
</feature>
<dbReference type="EMBL" id="BKCJ010285689">
    <property type="protein sequence ID" value="GEZ49392.1"/>
    <property type="molecule type" value="Genomic_DNA"/>
</dbReference>